<comment type="caution">
    <text evidence="2">The sequence shown here is derived from an EMBL/GenBank/DDBJ whole genome shotgun (WGS) entry which is preliminary data.</text>
</comment>
<reference evidence="2" key="1">
    <citation type="submission" date="2023-11" db="EMBL/GenBank/DDBJ databases">
        <authorList>
            <person name="Alioto T."/>
            <person name="Alioto T."/>
            <person name="Gomez Garrido J."/>
        </authorList>
    </citation>
    <scope>NUCLEOTIDE SEQUENCE</scope>
</reference>
<accession>A0AAI8VVP8</accession>
<gene>
    <name evidence="2" type="ORF">LECACI_7A000723</name>
</gene>
<feature type="region of interest" description="Disordered" evidence="1">
    <location>
        <begin position="84"/>
        <end position="125"/>
    </location>
</feature>
<evidence type="ECO:0000313" key="3">
    <source>
        <dbReference type="Proteomes" id="UP001296104"/>
    </source>
</evidence>
<keyword evidence="3" id="KW-1185">Reference proteome</keyword>
<dbReference type="AlphaFoldDB" id="A0AAI8VVP8"/>
<proteinExistence type="predicted"/>
<evidence type="ECO:0000313" key="2">
    <source>
        <dbReference type="EMBL" id="CAK3792261.1"/>
    </source>
</evidence>
<sequence>MTRREHLRRQYEEQKGELDRAHAVLGYLQGGSDSEAAECLARLRIGCTVDQVYHMLGSRSPGLDGRQMSPEAAHVAAQLSSSHLSTALTGGPSTISTDGGDFDGAALPVGAGPPRDTTGPSMYASPRSWDEALLTSASTEYPTSPWSDILDLALQQ</sequence>
<evidence type="ECO:0000256" key="1">
    <source>
        <dbReference type="SAM" id="MobiDB-lite"/>
    </source>
</evidence>
<feature type="compositionally biased region" description="Polar residues" evidence="1">
    <location>
        <begin position="84"/>
        <end position="97"/>
    </location>
</feature>
<protein>
    <submittedName>
        <fullName evidence="2">Uncharacterized protein</fullName>
    </submittedName>
</protein>
<organism evidence="2 3">
    <name type="scientific">Lecanosticta acicola</name>
    <dbReference type="NCBI Taxonomy" id="111012"/>
    <lineage>
        <taxon>Eukaryota</taxon>
        <taxon>Fungi</taxon>
        <taxon>Dikarya</taxon>
        <taxon>Ascomycota</taxon>
        <taxon>Pezizomycotina</taxon>
        <taxon>Dothideomycetes</taxon>
        <taxon>Dothideomycetidae</taxon>
        <taxon>Mycosphaerellales</taxon>
        <taxon>Mycosphaerellaceae</taxon>
        <taxon>Lecanosticta</taxon>
    </lineage>
</organism>
<dbReference type="Proteomes" id="UP001296104">
    <property type="component" value="Unassembled WGS sequence"/>
</dbReference>
<name>A0AAI8VVP8_9PEZI</name>
<dbReference type="EMBL" id="CAVMBE010000002">
    <property type="protein sequence ID" value="CAK3792261.1"/>
    <property type="molecule type" value="Genomic_DNA"/>
</dbReference>